<keyword evidence="1" id="KW-0812">Transmembrane</keyword>
<proteinExistence type="predicted"/>
<dbReference type="RefSeq" id="WP_109246070.1">
    <property type="nucleotide sequence ID" value="NZ_BFFO01000007.1"/>
</dbReference>
<comment type="caution">
    <text evidence="2">The sequence shown here is derived from an EMBL/GenBank/DDBJ whole genome shotgun (WGS) entry which is preliminary data.</text>
</comment>
<name>A0A2R5HK36_9LACT</name>
<accession>A0A2R5HK36</accession>
<evidence type="ECO:0008006" key="4">
    <source>
        <dbReference type="Google" id="ProtNLM"/>
    </source>
</evidence>
<dbReference type="EMBL" id="BFFO01000007">
    <property type="protein sequence ID" value="GBG97110.1"/>
    <property type="molecule type" value="Genomic_DNA"/>
</dbReference>
<sequence length="152" mass="17101">MKKTVKIIQVIIRLVMLIVGIGLLASSIFLTGVHIANKNLEKSPTQGLIVRGDDIRSVHEVRYSFEGKNYERRPLDAYFRSLGQEGEKLTVYVANKYPERVFLSRTADGLLSTAGFMAGWGILLLVILLGEHQLMSRIKLLEEKTGKEEEGR</sequence>
<dbReference type="OrthoDB" id="2242854at2"/>
<protein>
    <recommendedName>
        <fullName evidence="4">DUF3592 domain-containing protein</fullName>
    </recommendedName>
</protein>
<dbReference type="AlphaFoldDB" id="A0A2R5HK36"/>
<keyword evidence="1" id="KW-1133">Transmembrane helix</keyword>
<evidence type="ECO:0000313" key="2">
    <source>
        <dbReference type="EMBL" id="GBG97110.1"/>
    </source>
</evidence>
<gene>
    <name evidence="2" type="ORF">NtB2_01247</name>
</gene>
<reference evidence="2 3" key="1">
    <citation type="journal article" date="2018" name="Genome Announc.">
        <title>Draft Genome Sequence of Lactococcus sp. Strain NtB2 (JCM 32569), Isolated from the Gut of the Higher Termite Nasutitermes takasagoensis.</title>
        <authorList>
            <person name="Noda S."/>
            <person name="Aihara C."/>
            <person name="Yuki M."/>
            <person name="Ohkuma M."/>
        </authorList>
    </citation>
    <scope>NUCLEOTIDE SEQUENCE [LARGE SCALE GENOMIC DNA]</scope>
    <source>
        <strain evidence="2 3">NtB2</strain>
    </source>
</reference>
<organism evidence="2 3">
    <name type="scientific">Lactococcus termiticola</name>
    <dbReference type="NCBI Taxonomy" id="2169526"/>
    <lineage>
        <taxon>Bacteria</taxon>
        <taxon>Bacillati</taxon>
        <taxon>Bacillota</taxon>
        <taxon>Bacilli</taxon>
        <taxon>Lactobacillales</taxon>
        <taxon>Streptococcaceae</taxon>
        <taxon>Lactococcus</taxon>
    </lineage>
</organism>
<keyword evidence="1" id="KW-0472">Membrane</keyword>
<evidence type="ECO:0000313" key="3">
    <source>
        <dbReference type="Proteomes" id="UP000245021"/>
    </source>
</evidence>
<feature type="transmembrane region" description="Helical" evidence="1">
    <location>
        <begin position="12"/>
        <end position="36"/>
    </location>
</feature>
<evidence type="ECO:0000256" key="1">
    <source>
        <dbReference type="SAM" id="Phobius"/>
    </source>
</evidence>
<feature type="transmembrane region" description="Helical" evidence="1">
    <location>
        <begin position="110"/>
        <end position="130"/>
    </location>
</feature>
<keyword evidence="3" id="KW-1185">Reference proteome</keyword>
<dbReference type="Proteomes" id="UP000245021">
    <property type="component" value="Unassembled WGS sequence"/>
</dbReference>